<evidence type="ECO:0000256" key="1">
    <source>
        <dbReference type="ARBA" id="ARBA00022729"/>
    </source>
</evidence>
<dbReference type="PROSITE" id="PS51257">
    <property type="entry name" value="PROKAR_LIPOPROTEIN"/>
    <property type="match status" value="1"/>
</dbReference>
<keyword evidence="4" id="KW-1185">Reference proteome</keyword>
<dbReference type="RefSeq" id="WP_248341641.1">
    <property type="nucleotide sequence ID" value="NZ_AP025592.1"/>
</dbReference>
<protein>
    <recommendedName>
        <fullName evidence="5">Extracellular solute-binding protein</fullName>
    </recommendedName>
</protein>
<organism evidence="3 4">
    <name type="scientific">Anaeromyxobacter paludicola</name>
    <dbReference type="NCBI Taxonomy" id="2918171"/>
    <lineage>
        <taxon>Bacteria</taxon>
        <taxon>Pseudomonadati</taxon>
        <taxon>Myxococcota</taxon>
        <taxon>Myxococcia</taxon>
        <taxon>Myxococcales</taxon>
        <taxon>Cystobacterineae</taxon>
        <taxon>Anaeromyxobacteraceae</taxon>
        <taxon>Anaeromyxobacter</taxon>
    </lineage>
</organism>
<dbReference type="SUPFAM" id="SSF53850">
    <property type="entry name" value="Periplasmic binding protein-like II"/>
    <property type="match status" value="1"/>
</dbReference>
<evidence type="ECO:0000313" key="4">
    <source>
        <dbReference type="Proteomes" id="UP001162734"/>
    </source>
</evidence>
<accession>A0ABM7XC56</accession>
<dbReference type="Proteomes" id="UP001162734">
    <property type="component" value="Chromosome"/>
</dbReference>
<reference evidence="4" key="1">
    <citation type="journal article" date="2022" name="Int. J. Syst. Evol. Microbiol.">
        <title>Anaeromyxobacter oryzae sp. nov., Anaeromyxobacter diazotrophicus sp. nov. and Anaeromyxobacter paludicola sp. nov., isolated from paddy soils.</title>
        <authorList>
            <person name="Itoh H."/>
            <person name="Xu Z."/>
            <person name="Mise K."/>
            <person name="Masuda Y."/>
            <person name="Ushijima N."/>
            <person name="Hayakawa C."/>
            <person name="Shiratori Y."/>
            <person name="Senoo K."/>
        </authorList>
    </citation>
    <scope>NUCLEOTIDE SEQUENCE [LARGE SCALE GENOMIC DNA]</scope>
    <source>
        <strain evidence="4">Red630</strain>
    </source>
</reference>
<evidence type="ECO:0008006" key="5">
    <source>
        <dbReference type="Google" id="ProtNLM"/>
    </source>
</evidence>
<evidence type="ECO:0000256" key="2">
    <source>
        <dbReference type="SAM" id="SignalP"/>
    </source>
</evidence>
<feature type="signal peptide" evidence="2">
    <location>
        <begin position="1"/>
        <end position="21"/>
    </location>
</feature>
<dbReference type="PANTHER" id="PTHR30006:SF24">
    <property type="entry name" value="SLL0237 PROTEIN"/>
    <property type="match status" value="1"/>
</dbReference>
<proteinExistence type="predicted"/>
<dbReference type="Gene3D" id="3.40.190.10">
    <property type="entry name" value="Periplasmic binding protein-like II"/>
    <property type="match status" value="2"/>
</dbReference>
<gene>
    <name evidence="3" type="ORF">AMPC_25650</name>
</gene>
<feature type="chain" id="PRO_5045508897" description="Extracellular solute-binding protein" evidence="2">
    <location>
        <begin position="22"/>
        <end position="318"/>
    </location>
</feature>
<dbReference type="EMBL" id="AP025592">
    <property type="protein sequence ID" value="BDG09452.1"/>
    <property type="molecule type" value="Genomic_DNA"/>
</dbReference>
<dbReference type="Pfam" id="PF13343">
    <property type="entry name" value="SBP_bac_6"/>
    <property type="match status" value="1"/>
</dbReference>
<name>A0ABM7XC56_9BACT</name>
<keyword evidence="1 2" id="KW-0732">Signal</keyword>
<dbReference type="PANTHER" id="PTHR30006">
    <property type="entry name" value="THIAMINE-BINDING PERIPLASMIC PROTEIN-RELATED"/>
    <property type="match status" value="1"/>
</dbReference>
<evidence type="ECO:0000313" key="3">
    <source>
        <dbReference type="EMBL" id="BDG09452.1"/>
    </source>
</evidence>
<sequence>MTTRTSALPGALAALALCLLAGCPGKPAPALPEVRLYAGVSDAAARAVADAAARRGIARVVRVARPAEAELGWFADPAAALEDGALLVPGAAPPQPDVDDAWKDPGRRFVPLCARGAVLLLGPGPLPFEPRNLRDLADRRLAGRQALVPLSQGDGPSWLAALSLAYGPQSVEKFLRLLARAEPQLVASDAEVKERVARGAASVGLVGSEEAAAAAASAHALEVVYPDQQGDGGVVLPTAVALLAPGRASAPAAQLLAFLAGPEAEALLAARAPGYLPLRPDTPVPPGVHPAGNVRSLAVEWDRLAAEKARLRPALRAP</sequence>